<proteinExistence type="predicted"/>
<accession>A0A835KWQ3</accession>
<feature type="chain" id="PRO_5036240265" evidence="1">
    <location>
        <begin position="35"/>
        <end position="92"/>
    </location>
</feature>
<keyword evidence="4" id="KW-1185">Reference proteome</keyword>
<evidence type="ECO:0000313" key="3">
    <source>
        <dbReference type="EMBL" id="KAF8779550.1"/>
    </source>
</evidence>
<dbReference type="EMBL" id="JACEFO010000176">
    <property type="protein sequence ID" value="KAF8779550.1"/>
    <property type="molecule type" value="Genomic_DNA"/>
</dbReference>
<dbReference type="OrthoDB" id="707748at2759"/>
<reference evidence="3" key="1">
    <citation type="submission" date="2020-07" db="EMBL/GenBank/DDBJ databases">
        <title>Genome sequence and genetic diversity analysis of an under-domesticated orphan crop, white fonio (Digitaria exilis).</title>
        <authorList>
            <person name="Bennetzen J.L."/>
            <person name="Chen S."/>
            <person name="Ma X."/>
            <person name="Wang X."/>
            <person name="Yssel A.E.J."/>
            <person name="Chaluvadi S.R."/>
            <person name="Johnson M."/>
            <person name="Gangashetty P."/>
            <person name="Hamidou F."/>
            <person name="Sanogo M.D."/>
            <person name="Zwaenepoel A."/>
            <person name="Wallace J."/>
            <person name="Van De Peer Y."/>
            <person name="Van Deynze A."/>
        </authorList>
    </citation>
    <scope>NUCLEOTIDE SEQUENCE</scope>
    <source>
        <tissue evidence="3">Leaves</tissue>
    </source>
</reference>
<dbReference type="EMBL" id="JACEFO010001905">
    <property type="protein sequence ID" value="KAF8694483.1"/>
    <property type="molecule type" value="Genomic_DNA"/>
</dbReference>
<evidence type="ECO:0000313" key="4">
    <source>
        <dbReference type="Proteomes" id="UP000636709"/>
    </source>
</evidence>
<dbReference type="AlphaFoldDB" id="A0A835KWQ3"/>
<evidence type="ECO:0000313" key="2">
    <source>
        <dbReference type="EMBL" id="KAF8694483.1"/>
    </source>
</evidence>
<name>A0A835KWQ3_9POAL</name>
<comment type="caution">
    <text evidence="3">The sequence shown here is derived from an EMBL/GenBank/DDBJ whole genome shotgun (WGS) entry which is preliminary data.</text>
</comment>
<organism evidence="3 4">
    <name type="scientific">Digitaria exilis</name>
    <dbReference type="NCBI Taxonomy" id="1010633"/>
    <lineage>
        <taxon>Eukaryota</taxon>
        <taxon>Viridiplantae</taxon>
        <taxon>Streptophyta</taxon>
        <taxon>Embryophyta</taxon>
        <taxon>Tracheophyta</taxon>
        <taxon>Spermatophyta</taxon>
        <taxon>Magnoliopsida</taxon>
        <taxon>Liliopsida</taxon>
        <taxon>Poales</taxon>
        <taxon>Poaceae</taxon>
        <taxon>PACMAD clade</taxon>
        <taxon>Panicoideae</taxon>
        <taxon>Panicodae</taxon>
        <taxon>Paniceae</taxon>
        <taxon>Anthephorinae</taxon>
        <taxon>Digitaria</taxon>
    </lineage>
</organism>
<gene>
    <name evidence="3" type="ORF">HU200_002512</name>
    <name evidence="2" type="ORF">HU200_038228</name>
</gene>
<keyword evidence="1" id="KW-0732">Signal</keyword>
<evidence type="ECO:0000256" key="1">
    <source>
        <dbReference type="SAM" id="SignalP"/>
    </source>
</evidence>
<dbReference type="Proteomes" id="UP000636709">
    <property type="component" value="Unassembled WGS sequence"/>
</dbReference>
<feature type="signal peptide" evidence="1">
    <location>
        <begin position="1"/>
        <end position="34"/>
    </location>
</feature>
<sequence>MAILKSDKARIMHFAIALLLVLAITSSTFPSCQAGNIIKGRDSPPTTLSVTCYTYRQCDVAGCCNHCAHKGKKKEGCECRTGTDPEQCCCQD</sequence>
<protein>
    <submittedName>
        <fullName evidence="3">Uncharacterized protein</fullName>
    </submittedName>
</protein>